<keyword evidence="3" id="KW-1185">Reference proteome</keyword>
<dbReference type="EMBL" id="JBBXMP010000002">
    <property type="protein sequence ID" value="KAL0071829.1"/>
    <property type="molecule type" value="Genomic_DNA"/>
</dbReference>
<feature type="compositionally biased region" description="Basic and acidic residues" evidence="1">
    <location>
        <begin position="286"/>
        <end position="297"/>
    </location>
</feature>
<proteinExistence type="predicted"/>
<evidence type="ECO:0000313" key="3">
    <source>
        <dbReference type="Proteomes" id="UP001437256"/>
    </source>
</evidence>
<name>A0ABR3AFS5_9AGAR</name>
<reference evidence="2 3" key="1">
    <citation type="submission" date="2024-05" db="EMBL/GenBank/DDBJ databases">
        <title>A draft genome resource for the thread blight pathogen Marasmius tenuissimus strain MS-2.</title>
        <authorList>
            <person name="Yulfo-Soto G.E."/>
            <person name="Baruah I.K."/>
            <person name="Amoako-Attah I."/>
            <person name="Bukari Y."/>
            <person name="Meinhardt L.W."/>
            <person name="Bailey B.A."/>
            <person name="Cohen S.P."/>
        </authorList>
    </citation>
    <scope>NUCLEOTIDE SEQUENCE [LARGE SCALE GENOMIC DNA]</scope>
    <source>
        <strain evidence="2 3">MS-2</strain>
    </source>
</reference>
<sequence length="359" mass="39622">MNSFAQFLKEDDERFYETFPEARAAKEAARTVHLHQPSAHYGQHWTSQQLGEDYGPFGGGYVFYYADNEAPSANPPGNCFLEHSTPQPEAHPCAIDPAHSPQASYSHPFPHQVYEHRQPDITNQHDAESLYSIGDSVPSADVNNQSQDYAPVPVVPYPDNSMQRHDVVSSPVESAPTFASPQAQEQPQQNVHYNQTLQPAVPAVETPAVDYLPSPESPQSIYSPPITTSSPNPPPAFFPAEGPRVIADLPSPTTSTFTKTLSVRKRRRTESDEHPPPPPEAGPKAASDHTPKQREEEFGVGMLLLPRSKDRLSLKCEYPTESRRGMRKKKGSVVEFPPGSEDQQQDLGTLGPEQPQVTS</sequence>
<protein>
    <submittedName>
        <fullName evidence="2">Uncharacterized protein</fullName>
    </submittedName>
</protein>
<comment type="caution">
    <text evidence="2">The sequence shown here is derived from an EMBL/GenBank/DDBJ whole genome shotgun (WGS) entry which is preliminary data.</text>
</comment>
<feature type="compositionally biased region" description="Polar residues" evidence="1">
    <location>
        <begin position="251"/>
        <end position="261"/>
    </location>
</feature>
<evidence type="ECO:0000256" key="1">
    <source>
        <dbReference type="SAM" id="MobiDB-lite"/>
    </source>
</evidence>
<feature type="region of interest" description="Disordered" evidence="1">
    <location>
        <begin position="208"/>
        <end position="359"/>
    </location>
</feature>
<feature type="compositionally biased region" description="Low complexity" evidence="1">
    <location>
        <begin position="217"/>
        <end position="230"/>
    </location>
</feature>
<evidence type="ECO:0000313" key="2">
    <source>
        <dbReference type="EMBL" id="KAL0071829.1"/>
    </source>
</evidence>
<accession>A0ABR3AFS5</accession>
<gene>
    <name evidence="2" type="ORF">AAF712_000751</name>
</gene>
<dbReference type="Proteomes" id="UP001437256">
    <property type="component" value="Unassembled WGS sequence"/>
</dbReference>
<organism evidence="2 3">
    <name type="scientific">Marasmius tenuissimus</name>
    <dbReference type="NCBI Taxonomy" id="585030"/>
    <lineage>
        <taxon>Eukaryota</taxon>
        <taxon>Fungi</taxon>
        <taxon>Dikarya</taxon>
        <taxon>Basidiomycota</taxon>
        <taxon>Agaricomycotina</taxon>
        <taxon>Agaricomycetes</taxon>
        <taxon>Agaricomycetidae</taxon>
        <taxon>Agaricales</taxon>
        <taxon>Marasmiineae</taxon>
        <taxon>Marasmiaceae</taxon>
        <taxon>Marasmius</taxon>
    </lineage>
</organism>
<feature type="compositionally biased region" description="Basic and acidic residues" evidence="1">
    <location>
        <begin position="307"/>
        <end position="324"/>
    </location>
</feature>